<dbReference type="InterPro" id="IPR036380">
    <property type="entry name" value="Isochorismatase-like_sf"/>
</dbReference>
<comment type="caution">
    <text evidence="3">The sequence shown here is derived from an EMBL/GenBank/DDBJ whole genome shotgun (WGS) entry which is preliminary data.</text>
</comment>
<gene>
    <name evidence="3" type="ORF">GCM10017620_12500</name>
</gene>
<dbReference type="Pfam" id="PF00857">
    <property type="entry name" value="Isochorismatase"/>
    <property type="match status" value="1"/>
</dbReference>
<evidence type="ECO:0000313" key="4">
    <source>
        <dbReference type="Proteomes" id="UP001143509"/>
    </source>
</evidence>
<reference evidence="3" key="2">
    <citation type="submission" date="2023-01" db="EMBL/GenBank/DDBJ databases">
        <authorList>
            <person name="Sun Q."/>
            <person name="Evtushenko L."/>
        </authorList>
    </citation>
    <scope>NUCLEOTIDE SEQUENCE</scope>
    <source>
        <strain evidence="3">VKM B-1499</strain>
    </source>
</reference>
<evidence type="ECO:0000256" key="1">
    <source>
        <dbReference type="ARBA" id="ARBA00022801"/>
    </source>
</evidence>
<evidence type="ECO:0000259" key="2">
    <source>
        <dbReference type="Pfam" id="PF00857"/>
    </source>
</evidence>
<protein>
    <submittedName>
        <fullName evidence="3">Isochorismatase</fullName>
    </submittedName>
</protein>
<keyword evidence="1" id="KW-0378">Hydrolase</keyword>
<dbReference type="PANTHER" id="PTHR43540">
    <property type="entry name" value="PEROXYUREIDOACRYLATE/UREIDOACRYLATE AMIDOHYDROLASE-RELATED"/>
    <property type="match status" value="1"/>
</dbReference>
<proteinExistence type="predicted"/>
<dbReference type="PANTHER" id="PTHR43540:SF16">
    <property type="entry name" value="ISOCHORISMATASE-LIKE DOMAIN-CONTAINING PROTEIN"/>
    <property type="match status" value="1"/>
</dbReference>
<dbReference type="InterPro" id="IPR000868">
    <property type="entry name" value="Isochorismatase-like_dom"/>
</dbReference>
<sequence length="218" mass="24003">MTTSASSPPMYRPDRAALLFIDPYNDFLSEGGKLWPQLAPVAEKYDVIANLQAVSRAARNAGLRIFIVPHHRAEPDDFAGWDHPTPYQLASSEMQIFARGQWGGEWRPEFAPQPGDVVVKEHMSSSGFANTDLDLQLRQHGITHLILIGMIANTCVETTAKFAVELGYHVTLVRDATAALSLEAMHAAHDINGPTYAHVILTSAELLPVLQPLQRIQS</sequence>
<name>A0ABQ5T678_9CAUL</name>
<evidence type="ECO:0000313" key="3">
    <source>
        <dbReference type="EMBL" id="GLK48277.1"/>
    </source>
</evidence>
<dbReference type="InterPro" id="IPR050272">
    <property type="entry name" value="Isochorismatase-like_hydrls"/>
</dbReference>
<dbReference type="Proteomes" id="UP001143509">
    <property type="component" value="Unassembled WGS sequence"/>
</dbReference>
<keyword evidence="4" id="KW-1185">Reference proteome</keyword>
<reference evidence="3" key="1">
    <citation type="journal article" date="2014" name="Int. J. Syst. Evol. Microbiol.">
        <title>Complete genome of a new Firmicutes species belonging to the dominant human colonic microbiota ('Ruminococcus bicirculans') reveals two chromosomes and a selective capacity to utilize plant glucans.</title>
        <authorList>
            <consortium name="NISC Comparative Sequencing Program"/>
            <person name="Wegmann U."/>
            <person name="Louis P."/>
            <person name="Goesmann A."/>
            <person name="Henrissat B."/>
            <person name="Duncan S.H."/>
            <person name="Flint H.J."/>
        </authorList>
    </citation>
    <scope>NUCLEOTIDE SEQUENCE</scope>
    <source>
        <strain evidence="3">VKM B-1499</strain>
    </source>
</reference>
<dbReference type="EMBL" id="BSFD01000002">
    <property type="protein sequence ID" value="GLK48277.1"/>
    <property type="molecule type" value="Genomic_DNA"/>
</dbReference>
<accession>A0ABQ5T678</accession>
<organism evidence="3 4">
    <name type="scientific">Brevundimonas intermedia</name>
    <dbReference type="NCBI Taxonomy" id="74315"/>
    <lineage>
        <taxon>Bacteria</taxon>
        <taxon>Pseudomonadati</taxon>
        <taxon>Pseudomonadota</taxon>
        <taxon>Alphaproteobacteria</taxon>
        <taxon>Caulobacterales</taxon>
        <taxon>Caulobacteraceae</taxon>
        <taxon>Brevundimonas</taxon>
    </lineage>
</organism>
<dbReference type="RefSeq" id="WP_271164508.1">
    <property type="nucleotide sequence ID" value="NZ_BSFD01000002.1"/>
</dbReference>
<dbReference type="SUPFAM" id="SSF52499">
    <property type="entry name" value="Isochorismatase-like hydrolases"/>
    <property type="match status" value="1"/>
</dbReference>
<dbReference type="Gene3D" id="3.40.50.850">
    <property type="entry name" value="Isochorismatase-like"/>
    <property type="match status" value="1"/>
</dbReference>
<feature type="domain" description="Isochorismatase-like" evidence="2">
    <location>
        <begin position="16"/>
        <end position="190"/>
    </location>
</feature>
<dbReference type="CDD" id="cd00431">
    <property type="entry name" value="cysteine_hydrolases"/>
    <property type="match status" value="1"/>
</dbReference>